<dbReference type="GeneID" id="94844524"/>
<reference evidence="7" key="1">
    <citation type="submission" date="2016-10" db="EMBL/GenBank/DDBJ databases">
        <authorList>
            <person name="Benchimol M."/>
            <person name="Almeida L.G."/>
            <person name="Vasconcelos A.T."/>
            <person name="Perreira-Neves A."/>
            <person name="Rosa I.A."/>
            <person name="Tasca T."/>
            <person name="Bogo M.R."/>
            <person name="de Souza W."/>
        </authorList>
    </citation>
    <scope>NUCLEOTIDE SEQUENCE [LARGE SCALE GENOMIC DNA]</scope>
    <source>
        <strain evidence="7">K</strain>
    </source>
</reference>
<dbReference type="SUPFAM" id="SSF56112">
    <property type="entry name" value="Protein kinase-like (PK-like)"/>
    <property type="match status" value="1"/>
</dbReference>
<evidence type="ECO:0000256" key="1">
    <source>
        <dbReference type="ARBA" id="ARBA00022741"/>
    </source>
</evidence>
<dbReference type="GO" id="GO:0035556">
    <property type="term" value="P:intracellular signal transduction"/>
    <property type="evidence" value="ECO:0007669"/>
    <property type="project" value="TreeGrafter"/>
</dbReference>
<dbReference type="CDD" id="cd14003">
    <property type="entry name" value="STKc_AMPK-like"/>
    <property type="match status" value="1"/>
</dbReference>
<dbReference type="OrthoDB" id="40902at2759"/>
<dbReference type="PROSITE" id="PS00108">
    <property type="entry name" value="PROTEIN_KINASE_ST"/>
    <property type="match status" value="1"/>
</dbReference>
<comment type="caution">
    <text evidence="7">The sequence shown here is derived from an EMBL/GenBank/DDBJ whole genome shotgun (WGS) entry which is preliminary data.</text>
</comment>
<dbReference type="FunFam" id="3.30.200.20:FF:000042">
    <property type="entry name" value="Aurora kinase A"/>
    <property type="match status" value="1"/>
</dbReference>
<dbReference type="VEuPathDB" id="TrichDB:TRFO_34710"/>
<feature type="domain" description="Protein kinase" evidence="6">
    <location>
        <begin position="63"/>
        <end position="315"/>
    </location>
</feature>
<feature type="compositionally biased region" description="Acidic residues" evidence="5">
    <location>
        <begin position="36"/>
        <end position="45"/>
    </location>
</feature>
<feature type="compositionally biased region" description="Polar residues" evidence="5">
    <location>
        <begin position="400"/>
        <end position="425"/>
    </location>
</feature>
<evidence type="ECO:0000256" key="2">
    <source>
        <dbReference type="ARBA" id="ARBA00022840"/>
    </source>
</evidence>
<protein>
    <submittedName>
        <fullName evidence="7">CAMK family protein kinase</fullName>
    </submittedName>
</protein>
<keyword evidence="1 3" id="KW-0547">Nucleotide-binding</keyword>
<dbReference type="PROSITE" id="PS50011">
    <property type="entry name" value="PROTEIN_KINASE_DOM"/>
    <property type="match status" value="1"/>
</dbReference>
<dbReference type="AlphaFoldDB" id="A0A1J4JKL7"/>
<evidence type="ECO:0000256" key="3">
    <source>
        <dbReference type="PROSITE-ProRule" id="PRU10141"/>
    </source>
</evidence>
<keyword evidence="8" id="KW-1185">Reference proteome</keyword>
<accession>A0A1J4JKL7</accession>
<keyword evidence="2 3" id="KW-0067">ATP-binding</keyword>
<name>A0A1J4JKL7_9EUKA</name>
<dbReference type="PANTHER" id="PTHR24346:SF30">
    <property type="entry name" value="MATERNAL EMBRYONIC LEUCINE ZIPPER KINASE"/>
    <property type="match status" value="1"/>
</dbReference>
<evidence type="ECO:0000313" key="8">
    <source>
        <dbReference type="Proteomes" id="UP000179807"/>
    </source>
</evidence>
<keyword evidence="7" id="KW-0808">Transferase</keyword>
<dbReference type="InterPro" id="IPR000719">
    <property type="entry name" value="Prot_kinase_dom"/>
</dbReference>
<dbReference type="SMART" id="SM00220">
    <property type="entry name" value="S_TKc"/>
    <property type="match status" value="1"/>
</dbReference>
<dbReference type="GO" id="GO:0005524">
    <property type="term" value="F:ATP binding"/>
    <property type="evidence" value="ECO:0007669"/>
    <property type="project" value="UniProtKB-UniRule"/>
</dbReference>
<dbReference type="Gene3D" id="1.10.510.10">
    <property type="entry name" value="Transferase(Phosphotransferase) domain 1"/>
    <property type="match status" value="1"/>
</dbReference>
<sequence length="445" mass="50139">MSRRKSPYNNTDEVFAAVAAKVRSASDSKVVQVEQNPDEEEESGEELVSQTLSHPIPSSIGQYEIRGTVGEGAFSVVRLAYSPKTKQYYACKVIERLRLKHNDLENRFQSEIRVHQQMHHPGIVQLIDILNDEHFYYVLVEFCPGGELFQHIVDSGKLQEEQAKPILKQILEAVQYIHKMGVSHRDLKPENLLLDEFGHTKISDFGLSRFLDPNGLAATPCGSPCYASPECISGNPYDGRTSDCWSVGVILYAMVTGQLPWTKRNQTQLFEQIRRGEYVIPGYLSGMCRNMISSLMCVNNKKRLTAEQALQHPFLSGVVVPLENMLENVFPLVSLQKVDRFFGENEEDVKVVIKRSINTTEKLEFDTALKIIKVTKTSQSRRKDLPPKPPSPVAKRRPPTSASKKTSTQTRKVIHSSTNVSTSKVSPPRPRVKTSLLPPRPSLRK</sequence>
<keyword evidence="4" id="KW-0723">Serine/threonine-protein kinase</keyword>
<dbReference type="Proteomes" id="UP000179807">
    <property type="component" value="Unassembled WGS sequence"/>
</dbReference>
<dbReference type="InterPro" id="IPR011009">
    <property type="entry name" value="Kinase-like_dom_sf"/>
</dbReference>
<dbReference type="InterPro" id="IPR008271">
    <property type="entry name" value="Ser/Thr_kinase_AS"/>
</dbReference>
<organism evidence="7 8">
    <name type="scientific">Tritrichomonas foetus</name>
    <dbReference type="NCBI Taxonomy" id="1144522"/>
    <lineage>
        <taxon>Eukaryota</taxon>
        <taxon>Metamonada</taxon>
        <taxon>Parabasalia</taxon>
        <taxon>Tritrichomonadida</taxon>
        <taxon>Tritrichomonadidae</taxon>
        <taxon>Tritrichomonas</taxon>
    </lineage>
</organism>
<comment type="similarity">
    <text evidence="4">Belongs to the protein kinase superfamily.</text>
</comment>
<dbReference type="Pfam" id="PF00069">
    <property type="entry name" value="Pkinase"/>
    <property type="match status" value="1"/>
</dbReference>
<feature type="region of interest" description="Disordered" evidence="5">
    <location>
        <begin position="27"/>
        <end position="51"/>
    </location>
</feature>
<dbReference type="PROSITE" id="PS00107">
    <property type="entry name" value="PROTEIN_KINASE_ATP"/>
    <property type="match status" value="1"/>
</dbReference>
<evidence type="ECO:0000313" key="7">
    <source>
        <dbReference type="EMBL" id="OHS98943.1"/>
    </source>
</evidence>
<keyword evidence="7" id="KW-0418">Kinase</keyword>
<proteinExistence type="inferred from homology"/>
<evidence type="ECO:0000256" key="5">
    <source>
        <dbReference type="SAM" id="MobiDB-lite"/>
    </source>
</evidence>
<gene>
    <name evidence="7" type="ORF">TRFO_34710</name>
</gene>
<dbReference type="PANTHER" id="PTHR24346">
    <property type="entry name" value="MAP/MICROTUBULE AFFINITY-REGULATING KINASE"/>
    <property type="match status" value="1"/>
</dbReference>
<dbReference type="InterPro" id="IPR017441">
    <property type="entry name" value="Protein_kinase_ATP_BS"/>
</dbReference>
<dbReference type="GO" id="GO:0004674">
    <property type="term" value="F:protein serine/threonine kinase activity"/>
    <property type="evidence" value="ECO:0007669"/>
    <property type="project" value="UniProtKB-KW"/>
</dbReference>
<evidence type="ECO:0000256" key="4">
    <source>
        <dbReference type="RuleBase" id="RU000304"/>
    </source>
</evidence>
<feature type="binding site" evidence="3">
    <location>
        <position position="92"/>
    </location>
    <ligand>
        <name>ATP</name>
        <dbReference type="ChEBI" id="CHEBI:30616"/>
    </ligand>
</feature>
<feature type="region of interest" description="Disordered" evidence="5">
    <location>
        <begin position="377"/>
        <end position="445"/>
    </location>
</feature>
<dbReference type="RefSeq" id="XP_068352080.1">
    <property type="nucleotide sequence ID" value="XM_068509820.1"/>
</dbReference>
<evidence type="ECO:0000259" key="6">
    <source>
        <dbReference type="PROSITE" id="PS50011"/>
    </source>
</evidence>
<dbReference type="FunFam" id="1.10.510.10:FF:000271">
    <property type="entry name" value="Non-specific serine/threonine protein kinase"/>
    <property type="match status" value="1"/>
</dbReference>
<dbReference type="EMBL" id="MLAK01001031">
    <property type="protein sequence ID" value="OHS98943.1"/>
    <property type="molecule type" value="Genomic_DNA"/>
</dbReference>
<dbReference type="GO" id="GO:0005737">
    <property type="term" value="C:cytoplasm"/>
    <property type="evidence" value="ECO:0007669"/>
    <property type="project" value="TreeGrafter"/>
</dbReference>